<dbReference type="Gene3D" id="3.30.420.40">
    <property type="match status" value="1"/>
</dbReference>
<evidence type="ECO:0000256" key="1">
    <source>
        <dbReference type="ARBA" id="ARBA00006479"/>
    </source>
</evidence>
<dbReference type="Gene3D" id="1.10.10.10">
    <property type="entry name" value="Winged helix-like DNA-binding domain superfamily/Winged helix DNA-binding domain"/>
    <property type="match status" value="1"/>
</dbReference>
<dbReference type="CDD" id="cd23763">
    <property type="entry name" value="ASKHA_ATPase_ROK"/>
    <property type="match status" value="1"/>
</dbReference>
<dbReference type="InterPro" id="IPR000835">
    <property type="entry name" value="HTH_MarR-typ"/>
</dbReference>
<evidence type="ECO:0000313" key="4">
    <source>
        <dbReference type="Proteomes" id="UP000198929"/>
    </source>
</evidence>
<dbReference type="Proteomes" id="UP000198929">
    <property type="component" value="Unassembled WGS sequence"/>
</dbReference>
<dbReference type="SUPFAM" id="SSF46785">
    <property type="entry name" value="Winged helix' DNA-binding domain"/>
    <property type="match status" value="1"/>
</dbReference>
<dbReference type="AlphaFoldDB" id="A0A1H9VVG0"/>
<name>A0A1H9VVG0_9CORY</name>
<evidence type="ECO:0000259" key="2">
    <source>
        <dbReference type="Pfam" id="PF12802"/>
    </source>
</evidence>
<dbReference type="InterPro" id="IPR036388">
    <property type="entry name" value="WH-like_DNA-bd_sf"/>
</dbReference>
<feature type="domain" description="HTH marR-type" evidence="2">
    <location>
        <begin position="36"/>
        <end position="77"/>
    </location>
</feature>
<dbReference type="SUPFAM" id="SSF53067">
    <property type="entry name" value="Actin-like ATPase domain"/>
    <property type="match status" value="1"/>
</dbReference>
<dbReference type="GO" id="GO:0016301">
    <property type="term" value="F:kinase activity"/>
    <property type="evidence" value="ECO:0007669"/>
    <property type="project" value="UniProtKB-KW"/>
</dbReference>
<dbReference type="InterPro" id="IPR011991">
    <property type="entry name" value="ArsR-like_HTH"/>
</dbReference>
<dbReference type="GO" id="GO:0003700">
    <property type="term" value="F:DNA-binding transcription factor activity"/>
    <property type="evidence" value="ECO:0007669"/>
    <property type="project" value="InterPro"/>
</dbReference>
<gene>
    <name evidence="3" type="ORF">SAMN05661109_02417</name>
</gene>
<accession>A0A1H9VVG0</accession>
<evidence type="ECO:0000313" key="3">
    <source>
        <dbReference type="EMBL" id="SES25655.1"/>
    </source>
</evidence>
<keyword evidence="4" id="KW-1185">Reference proteome</keyword>
<reference evidence="4" key="1">
    <citation type="submission" date="2016-10" db="EMBL/GenBank/DDBJ databases">
        <authorList>
            <person name="Varghese N."/>
            <person name="Submissions S."/>
        </authorList>
    </citation>
    <scope>NUCLEOTIDE SEQUENCE [LARGE SCALE GENOMIC DNA]</scope>
    <source>
        <strain evidence="4">DSM 20524</strain>
    </source>
</reference>
<dbReference type="Pfam" id="PF12802">
    <property type="entry name" value="MarR_2"/>
    <property type="match status" value="1"/>
</dbReference>
<dbReference type="Pfam" id="PF00480">
    <property type="entry name" value="ROK"/>
    <property type="match status" value="1"/>
</dbReference>
<keyword evidence="3" id="KW-0418">Kinase</keyword>
<protein>
    <submittedName>
        <fullName evidence="3">Sugar kinase of the NBD/HSP70 family, may contain an N-terminal HTH domain</fullName>
    </submittedName>
</protein>
<dbReference type="InterPro" id="IPR043129">
    <property type="entry name" value="ATPase_NBD"/>
</dbReference>
<dbReference type="CDD" id="cd00090">
    <property type="entry name" value="HTH_ARSR"/>
    <property type="match status" value="1"/>
</dbReference>
<keyword evidence="3" id="KW-0808">Transferase</keyword>
<dbReference type="PANTHER" id="PTHR18964:SF149">
    <property type="entry name" value="BIFUNCTIONAL UDP-N-ACETYLGLUCOSAMINE 2-EPIMERASE_N-ACETYLMANNOSAMINE KINASE"/>
    <property type="match status" value="1"/>
</dbReference>
<dbReference type="InterPro" id="IPR000600">
    <property type="entry name" value="ROK"/>
</dbReference>
<dbReference type="InterPro" id="IPR036390">
    <property type="entry name" value="WH_DNA-bd_sf"/>
</dbReference>
<dbReference type="EMBL" id="FOGQ01000014">
    <property type="protein sequence ID" value="SES25655.1"/>
    <property type="molecule type" value="Genomic_DNA"/>
</dbReference>
<dbReference type="PANTHER" id="PTHR18964">
    <property type="entry name" value="ROK (REPRESSOR, ORF, KINASE) FAMILY"/>
    <property type="match status" value="1"/>
</dbReference>
<proteinExistence type="inferred from homology"/>
<sequence length="377" mass="40343">MGVPKDYPVYSSFRIYIMTTSHPPFSSLRTPAAKCLHLIRLNPITSRSELVEATGLSQPTVTRAIASLVQGGYVVERNDLTRSQGRGRPTIPLELAETRCIHAGIAVGTTSTYVALFDIKGHTLRDTDLDTPVAELSQDDFIQHIMAGLNRLTAGLDRPLASVGVTTSGTVTSDGVVNAPNLGWRNVDIASQLREQFSVPITVSSAVPAIIGSEIQSTTTVAAQHIVTLFADDSIGAAVSAADGVHHIDIDRPDLTTSGLLDDINSPHVHTLIEAVTHATSDSSARTALDRRAAALGEVAASLIRDHEPTTMVVAGSAFVDDQAGPSIFARSVRANLPEDRQVELRMIPTHREVVRDIARAVALDYVLREPLSITQC</sequence>
<comment type="similarity">
    <text evidence="1">Belongs to the ROK (NagC/XylR) family.</text>
</comment>
<organism evidence="3 4">
    <name type="scientific">Corynebacterium cystitidis DSM 20524</name>
    <dbReference type="NCBI Taxonomy" id="1121357"/>
    <lineage>
        <taxon>Bacteria</taxon>
        <taxon>Bacillati</taxon>
        <taxon>Actinomycetota</taxon>
        <taxon>Actinomycetes</taxon>
        <taxon>Mycobacteriales</taxon>
        <taxon>Corynebacteriaceae</taxon>
        <taxon>Corynebacterium</taxon>
    </lineage>
</organism>
<dbReference type="STRING" id="1121357.SAMN05661109_02417"/>